<evidence type="ECO:0000313" key="4">
    <source>
        <dbReference type="Proteomes" id="UP000479000"/>
    </source>
</evidence>
<feature type="region of interest" description="Disordered" evidence="1">
    <location>
        <begin position="35"/>
        <end position="54"/>
    </location>
</feature>
<name>A0A6H5G7X0_9HEMI</name>
<protein>
    <submittedName>
        <fullName evidence="3">Uncharacterized protein</fullName>
    </submittedName>
</protein>
<accession>A0A6H5G7X0</accession>
<keyword evidence="2" id="KW-0732">Signal</keyword>
<evidence type="ECO:0000313" key="3">
    <source>
        <dbReference type="EMBL" id="CAA9998632.1"/>
    </source>
</evidence>
<dbReference type="AlphaFoldDB" id="A0A6H5G7X0"/>
<gene>
    <name evidence="3" type="ORF">NTEN_LOCUS4915</name>
</gene>
<dbReference type="EMBL" id="CADCXU010007287">
    <property type="protein sequence ID" value="CAA9998632.1"/>
    <property type="molecule type" value="Genomic_DNA"/>
</dbReference>
<organism evidence="3 4">
    <name type="scientific">Nesidiocoris tenuis</name>
    <dbReference type="NCBI Taxonomy" id="355587"/>
    <lineage>
        <taxon>Eukaryota</taxon>
        <taxon>Metazoa</taxon>
        <taxon>Ecdysozoa</taxon>
        <taxon>Arthropoda</taxon>
        <taxon>Hexapoda</taxon>
        <taxon>Insecta</taxon>
        <taxon>Pterygota</taxon>
        <taxon>Neoptera</taxon>
        <taxon>Paraneoptera</taxon>
        <taxon>Hemiptera</taxon>
        <taxon>Heteroptera</taxon>
        <taxon>Panheteroptera</taxon>
        <taxon>Cimicomorpha</taxon>
        <taxon>Miridae</taxon>
        <taxon>Dicyphina</taxon>
        <taxon>Nesidiocoris</taxon>
    </lineage>
</organism>
<feature type="signal peptide" evidence="2">
    <location>
        <begin position="1"/>
        <end position="21"/>
    </location>
</feature>
<evidence type="ECO:0000256" key="1">
    <source>
        <dbReference type="SAM" id="MobiDB-lite"/>
    </source>
</evidence>
<reference evidence="3 4" key="1">
    <citation type="submission" date="2020-02" db="EMBL/GenBank/DDBJ databases">
        <authorList>
            <person name="Ferguson B K."/>
        </authorList>
    </citation>
    <scope>NUCLEOTIDE SEQUENCE [LARGE SCALE GENOMIC DNA]</scope>
</reference>
<dbReference type="OrthoDB" id="6379064at2759"/>
<proteinExistence type="predicted"/>
<feature type="chain" id="PRO_5026059072" evidence="2">
    <location>
        <begin position="22"/>
        <end position="146"/>
    </location>
</feature>
<sequence>MSFSTIFSLLYWPLLLKVIGGELQERLIPVPYSKSSTDQARRLRGQGDEGEQATDELRIEDRIDSIPPAIAPSHSPGRRRQNSLLKRAVWPKGLQLKKHYVTRKSSSIPCPHLSPKNSATKYGAYVKWTALMAVRIICTDPEEDLK</sequence>
<keyword evidence="4" id="KW-1185">Reference proteome</keyword>
<evidence type="ECO:0000256" key="2">
    <source>
        <dbReference type="SAM" id="SignalP"/>
    </source>
</evidence>
<dbReference type="Proteomes" id="UP000479000">
    <property type="component" value="Unassembled WGS sequence"/>
</dbReference>